<evidence type="ECO:0000313" key="1">
    <source>
        <dbReference type="EMBL" id="MEL1246288.1"/>
    </source>
</evidence>
<sequence length="54" mass="5902">MEAFTYVLSVTFGEGKNTVTFDGAIDDIATQMNSEGYEIPIDDLINVATQNLDN</sequence>
<gene>
    <name evidence="1" type="ORF">AAEO56_18585</name>
</gene>
<reference evidence="1 2" key="1">
    <citation type="submission" date="2024-04" db="EMBL/GenBank/DDBJ databases">
        <title>Flavobacterium sp. DGU11 16S ribosomal RNA gene Genome sequencing and assembly.</title>
        <authorList>
            <person name="Park S."/>
        </authorList>
    </citation>
    <scope>NUCLEOTIDE SEQUENCE [LARGE SCALE GENOMIC DNA]</scope>
    <source>
        <strain evidence="1 2">DGU11</strain>
    </source>
</reference>
<protein>
    <submittedName>
        <fullName evidence="1">Uncharacterized protein</fullName>
    </submittedName>
</protein>
<proteinExistence type="predicted"/>
<accession>A0ABU9I1I7</accession>
<keyword evidence="2" id="KW-1185">Reference proteome</keyword>
<evidence type="ECO:0000313" key="2">
    <source>
        <dbReference type="Proteomes" id="UP001464555"/>
    </source>
</evidence>
<dbReference type="RefSeq" id="WP_341698583.1">
    <property type="nucleotide sequence ID" value="NZ_JBBYHR010000013.1"/>
</dbReference>
<organism evidence="1 2">
    <name type="scientific">Flavobacterium arundinis</name>
    <dbReference type="NCBI Taxonomy" id="3139143"/>
    <lineage>
        <taxon>Bacteria</taxon>
        <taxon>Pseudomonadati</taxon>
        <taxon>Bacteroidota</taxon>
        <taxon>Flavobacteriia</taxon>
        <taxon>Flavobacteriales</taxon>
        <taxon>Flavobacteriaceae</taxon>
        <taxon>Flavobacterium</taxon>
    </lineage>
</organism>
<dbReference type="Proteomes" id="UP001464555">
    <property type="component" value="Unassembled WGS sequence"/>
</dbReference>
<name>A0ABU9I1I7_9FLAO</name>
<dbReference type="EMBL" id="JBBYHR010000013">
    <property type="protein sequence ID" value="MEL1246288.1"/>
    <property type="molecule type" value="Genomic_DNA"/>
</dbReference>
<comment type="caution">
    <text evidence="1">The sequence shown here is derived from an EMBL/GenBank/DDBJ whole genome shotgun (WGS) entry which is preliminary data.</text>
</comment>